<accession>A0A511QW94</accession>
<keyword evidence="8 9" id="KW-0472">Membrane</keyword>
<keyword evidence="4" id="KW-1003">Cell membrane</keyword>
<evidence type="ECO:0000256" key="3">
    <source>
        <dbReference type="ARBA" id="ARBA00022448"/>
    </source>
</evidence>
<dbReference type="InterPro" id="IPR010065">
    <property type="entry name" value="AA_ABC_transptr_permease_3TM"/>
</dbReference>
<dbReference type="NCBIfam" id="TIGR01726">
    <property type="entry name" value="HEQRo_perm_3TM"/>
    <property type="match status" value="1"/>
</dbReference>
<comment type="subcellular location">
    <subcellularLocation>
        <location evidence="1">Cell inner membrane</location>
        <topology evidence="1">Multi-pass membrane protein</topology>
    </subcellularLocation>
    <subcellularLocation>
        <location evidence="9">Cell membrane</location>
        <topology evidence="9">Multi-pass membrane protein</topology>
    </subcellularLocation>
</comment>
<keyword evidence="3 9" id="KW-0813">Transport</keyword>
<evidence type="ECO:0000256" key="9">
    <source>
        <dbReference type="RuleBase" id="RU363032"/>
    </source>
</evidence>
<dbReference type="InterPro" id="IPR000515">
    <property type="entry name" value="MetI-like"/>
</dbReference>
<comment type="caution">
    <text evidence="11">The sequence shown here is derived from an EMBL/GenBank/DDBJ whole genome shotgun (WGS) entry which is preliminary data.</text>
</comment>
<name>A0A511QW94_9VIBR</name>
<gene>
    <name evidence="11" type="ORF">VSU01S_38800</name>
</gene>
<dbReference type="GO" id="GO:0043190">
    <property type="term" value="C:ATP-binding cassette (ABC) transporter complex"/>
    <property type="evidence" value="ECO:0007669"/>
    <property type="project" value="InterPro"/>
</dbReference>
<comment type="similarity">
    <text evidence="2">Belongs to the binding-protein-dependent transport system permease family. HisMQ subfamily.</text>
</comment>
<evidence type="ECO:0000313" key="11">
    <source>
        <dbReference type="EMBL" id="GEM81635.1"/>
    </source>
</evidence>
<dbReference type="AlphaFoldDB" id="A0A511QW94"/>
<dbReference type="GO" id="GO:0006865">
    <property type="term" value="P:amino acid transport"/>
    <property type="evidence" value="ECO:0007669"/>
    <property type="project" value="UniProtKB-KW"/>
</dbReference>
<dbReference type="GO" id="GO:0022857">
    <property type="term" value="F:transmembrane transporter activity"/>
    <property type="evidence" value="ECO:0007669"/>
    <property type="project" value="InterPro"/>
</dbReference>
<evidence type="ECO:0000256" key="2">
    <source>
        <dbReference type="ARBA" id="ARBA00010072"/>
    </source>
</evidence>
<evidence type="ECO:0000256" key="6">
    <source>
        <dbReference type="ARBA" id="ARBA00022970"/>
    </source>
</evidence>
<evidence type="ECO:0000256" key="7">
    <source>
        <dbReference type="ARBA" id="ARBA00022989"/>
    </source>
</evidence>
<dbReference type="InterPro" id="IPR043429">
    <property type="entry name" value="ArtM/GltK/GlnP/TcyL/YhdX-like"/>
</dbReference>
<dbReference type="Pfam" id="PF00528">
    <property type="entry name" value="BPD_transp_1"/>
    <property type="match status" value="1"/>
</dbReference>
<dbReference type="Proteomes" id="UP000321113">
    <property type="component" value="Unassembled WGS sequence"/>
</dbReference>
<dbReference type="SUPFAM" id="SSF161098">
    <property type="entry name" value="MetI-like"/>
    <property type="match status" value="1"/>
</dbReference>
<evidence type="ECO:0000256" key="5">
    <source>
        <dbReference type="ARBA" id="ARBA00022692"/>
    </source>
</evidence>
<reference evidence="11 12" key="1">
    <citation type="submission" date="2019-07" db="EMBL/GenBank/DDBJ databases">
        <title>Whole genome shotgun sequence of Vibrio superstes NBRC 103154.</title>
        <authorList>
            <person name="Hosoyama A."/>
            <person name="Uohara A."/>
            <person name="Ohji S."/>
            <person name="Ichikawa N."/>
        </authorList>
    </citation>
    <scope>NUCLEOTIDE SEQUENCE [LARGE SCALE GENOMIC DNA]</scope>
    <source>
        <strain evidence="11 12">NBRC 103154</strain>
    </source>
</reference>
<dbReference type="PROSITE" id="PS50928">
    <property type="entry name" value="ABC_TM1"/>
    <property type="match status" value="1"/>
</dbReference>
<evidence type="ECO:0000256" key="4">
    <source>
        <dbReference type="ARBA" id="ARBA00022475"/>
    </source>
</evidence>
<proteinExistence type="inferred from homology"/>
<feature type="transmembrane region" description="Helical" evidence="9">
    <location>
        <begin position="20"/>
        <end position="42"/>
    </location>
</feature>
<protein>
    <submittedName>
        <fullName evidence="11">Polar amino acid ABC transporter permease</fullName>
    </submittedName>
</protein>
<evidence type="ECO:0000256" key="1">
    <source>
        <dbReference type="ARBA" id="ARBA00004429"/>
    </source>
</evidence>
<dbReference type="InterPro" id="IPR035906">
    <property type="entry name" value="MetI-like_sf"/>
</dbReference>
<dbReference type="Gene3D" id="1.10.3720.10">
    <property type="entry name" value="MetI-like"/>
    <property type="match status" value="1"/>
</dbReference>
<evidence type="ECO:0000313" key="12">
    <source>
        <dbReference type="Proteomes" id="UP000321113"/>
    </source>
</evidence>
<keyword evidence="7 9" id="KW-1133">Transmembrane helix</keyword>
<keyword evidence="5 9" id="KW-0812">Transmembrane</keyword>
<keyword evidence="6" id="KW-0029">Amino-acid transport</keyword>
<keyword evidence="12" id="KW-1185">Reference proteome</keyword>
<dbReference type="RefSeq" id="WP_119008300.1">
    <property type="nucleotide sequence ID" value="NZ_BJXK01000027.1"/>
</dbReference>
<dbReference type="PANTHER" id="PTHR30614">
    <property type="entry name" value="MEMBRANE COMPONENT OF AMINO ACID ABC TRANSPORTER"/>
    <property type="match status" value="1"/>
</dbReference>
<sequence>MSYQLDIAGLTPYVPQLLSGAWATIQLTIISTIGGLLLGTLCAAGRINKYRSMRWLCASYVELIRNTPFIVQLFFIFFGLPAIGLKLTAWQAGSIAMVVNLGAYSAEIIRSGIEAAPKGQWEAGRVLGLTNRQTFMHIILPPAYQRVYPAITSQCIIVMLGSAVVSQISVEELTFAANFAQSRSFLSFEAYLITALIYLLLSMLMRQVFAMVKQASFKNPSL</sequence>
<dbReference type="CDD" id="cd06261">
    <property type="entry name" value="TM_PBP2"/>
    <property type="match status" value="1"/>
</dbReference>
<feature type="transmembrane region" description="Helical" evidence="9">
    <location>
        <begin position="63"/>
        <end position="83"/>
    </location>
</feature>
<feature type="domain" description="ABC transmembrane type-1" evidence="10">
    <location>
        <begin position="21"/>
        <end position="209"/>
    </location>
</feature>
<evidence type="ECO:0000259" key="10">
    <source>
        <dbReference type="PROSITE" id="PS50928"/>
    </source>
</evidence>
<dbReference type="OrthoDB" id="9809799at2"/>
<dbReference type="PANTHER" id="PTHR30614:SF35">
    <property type="entry name" value="ABC TRANSPORTER PERMEASE PROTEIN"/>
    <property type="match status" value="1"/>
</dbReference>
<evidence type="ECO:0000256" key="8">
    <source>
        <dbReference type="ARBA" id="ARBA00023136"/>
    </source>
</evidence>
<feature type="transmembrane region" description="Helical" evidence="9">
    <location>
        <begin position="190"/>
        <end position="209"/>
    </location>
</feature>
<organism evidence="11 12">
    <name type="scientific">Vibrio superstes NBRC 103154</name>
    <dbReference type="NCBI Taxonomy" id="1219062"/>
    <lineage>
        <taxon>Bacteria</taxon>
        <taxon>Pseudomonadati</taxon>
        <taxon>Pseudomonadota</taxon>
        <taxon>Gammaproteobacteria</taxon>
        <taxon>Vibrionales</taxon>
        <taxon>Vibrionaceae</taxon>
        <taxon>Vibrio</taxon>
    </lineage>
</organism>
<dbReference type="EMBL" id="BJXK01000027">
    <property type="protein sequence ID" value="GEM81635.1"/>
    <property type="molecule type" value="Genomic_DNA"/>
</dbReference>